<reference evidence="1 2" key="1">
    <citation type="submission" date="2020-04" db="EMBL/GenBank/DDBJ databases">
        <title>MicrobeNet Type strains.</title>
        <authorList>
            <person name="Nicholson A.C."/>
        </authorList>
    </citation>
    <scope>NUCLEOTIDE SEQUENCE [LARGE SCALE GENOMIC DNA]</scope>
    <source>
        <strain evidence="1 2">DSM 44113</strain>
    </source>
</reference>
<comment type="caution">
    <text evidence="1">The sequence shown here is derived from an EMBL/GenBank/DDBJ whole genome shotgun (WGS) entry which is preliminary data.</text>
</comment>
<dbReference type="EMBL" id="JAAXOQ010000012">
    <property type="protein sequence ID" value="NKY18859.1"/>
    <property type="molecule type" value="Genomic_DNA"/>
</dbReference>
<proteinExistence type="predicted"/>
<dbReference type="InterPro" id="IPR044000">
    <property type="entry name" value="Phage_tube_2"/>
</dbReference>
<dbReference type="AlphaFoldDB" id="A0A846X3F4"/>
<organism evidence="1 2">
    <name type="scientific">Tsukamurella spumae</name>
    <dbReference type="NCBI Taxonomy" id="44753"/>
    <lineage>
        <taxon>Bacteria</taxon>
        <taxon>Bacillati</taxon>
        <taxon>Actinomycetota</taxon>
        <taxon>Actinomycetes</taxon>
        <taxon>Mycobacteriales</taxon>
        <taxon>Tsukamurellaceae</taxon>
        <taxon>Tsukamurella</taxon>
    </lineage>
</organism>
<evidence type="ECO:0000313" key="2">
    <source>
        <dbReference type="Proteomes" id="UP000582646"/>
    </source>
</evidence>
<keyword evidence="2" id="KW-1185">Reference proteome</keyword>
<evidence type="ECO:0008006" key="3">
    <source>
        <dbReference type="Google" id="ProtNLM"/>
    </source>
</evidence>
<dbReference type="Proteomes" id="UP000582646">
    <property type="component" value="Unassembled WGS sequence"/>
</dbReference>
<gene>
    <name evidence="1" type="ORF">HF999_10815</name>
</gene>
<dbReference type="Pfam" id="PF18906">
    <property type="entry name" value="Phage_tube_2"/>
    <property type="match status" value="1"/>
</dbReference>
<dbReference type="RefSeq" id="WP_168545886.1">
    <property type="nucleotide sequence ID" value="NZ_BAAAKS010000005.1"/>
</dbReference>
<name>A0A846X3F4_9ACTN</name>
<evidence type="ECO:0000313" key="1">
    <source>
        <dbReference type="EMBL" id="NKY18859.1"/>
    </source>
</evidence>
<accession>A0A846X3F4</accession>
<sequence length="320" mass="34538">MATGEQYIGRREGIGLSIEATPGTAATAQTWLRWLDQDLQNKTEVVENESAMGVVDAVNDSEVTAKWAEGTIGGKVTDEGVGFLLSGFFGKPVTGAIDNGVYPHAFVMNQSSIGTTLTVSRNDLLAPQQHSYAVIDRLSFEVEASGWVQVEAAIKARLGQAAALTPAFVAETEFTSKHTTVKLSPSVGDLDSANPIKAASVKLEFERSSEAFNPLGTDEEPEFDRGEFTASGELVIRYTDTQYEDDFLNNAVNALRVSLANGDRSLTFSFSKVRYREVESSKNKDGIVTQTLSIKAEYDVATAKSVEVLLKNGRATYEAA</sequence>
<protein>
    <recommendedName>
        <fullName evidence="3">Phage tail protein</fullName>
    </recommendedName>
</protein>